<dbReference type="AlphaFoldDB" id="A0A7W2D3E2"/>
<name>A0A7W2D3E2_9ACTN</name>
<keyword evidence="2" id="KW-1185">Reference proteome</keyword>
<accession>A0A7W2D3E2</accession>
<sequence length="394" mass="44388">MRDLLAGPTGQVPSQLTPLIDEMISTANPVRLLNWLQKTSCSRFLGHLAASGEPISHATLDALPAGHDESYVRALLVRTNVLPPRQESLDRITPWLDRLLAERPARHARLLQPYVQWELLRRARRQGARGHFVDGSGLKIRAEALLILDFLAWLDSHKLTLATLRQGHLEDWLDAGPVRRHDLCMFLAWARRRGLTETHDITAVRRSCGSRFLTDDERWAQLRECLHSDTLPLRVRVGRALTLLYGLPANQIRNLTAADIQMRGTDTYLRMRSSTLFIPPRLADLLVELAATTRDEPLLPPSEPSRQWLFPGNIPGQPMSTPGFSLLMRRHGFHVQPARIAALVALAEKLPAPVLAQLLGISIDTAHKWAAYTQPNWSAYLAVRDRESTRDTRA</sequence>
<protein>
    <recommendedName>
        <fullName evidence="3">Integrase</fullName>
    </recommendedName>
</protein>
<dbReference type="SUPFAM" id="SSF56349">
    <property type="entry name" value="DNA breaking-rejoining enzymes"/>
    <property type="match status" value="1"/>
</dbReference>
<gene>
    <name evidence="1" type="ORF">H1V43_22205</name>
</gene>
<dbReference type="GO" id="GO:0003677">
    <property type="term" value="F:DNA binding"/>
    <property type="evidence" value="ECO:0007669"/>
    <property type="project" value="InterPro"/>
</dbReference>
<reference evidence="1 2" key="1">
    <citation type="submission" date="2020-07" db="EMBL/GenBank/DDBJ databases">
        <title>Streptomyces isolated from Indian soil.</title>
        <authorList>
            <person name="Mandal S."/>
            <person name="Maiti P.K."/>
        </authorList>
    </citation>
    <scope>NUCLEOTIDE SEQUENCE [LARGE SCALE GENOMIC DNA]</scope>
    <source>
        <strain evidence="1 2">PSKA54</strain>
    </source>
</reference>
<dbReference type="EMBL" id="JACEQY010000025">
    <property type="protein sequence ID" value="MBA4864020.1"/>
    <property type="molecule type" value="Genomic_DNA"/>
</dbReference>
<proteinExistence type="predicted"/>
<dbReference type="InterPro" id="IPR011010">
    <property type="entry name" value="DNA_brk_join_enz"/>
</dbReference>
<organism evidence="1 2">
    <name type="scientific">Streptomyces himalayensis subsp. aureolus</name>
    <dbReference type="NCBI Taxonomy" id="2758039"/>
    <lineage>
        <taxon>Bacteria</taxon>
        <taxon>Bacillati</taxon>
        <taxon>Actinomycetota</taxon>
        <taxon>Actinomycetes</taxon>
        <taxon>Kitasatosporales</taxon>
        <taxon>Streptomycetaceae</taxon>
        <taxon>Streptomyces</taxon>
        <taxon>Streptomyces himalayensis</taxon>
    </lineage>
</organism>
<dbReference type="RefSeq" id="WP_181865695.1">
    <property type="nucleotide sequence ID" value="NZ_JACEQY010000025.1"/>
</dbReference>
<evidence type="ECO:0000313" key="1">
    <source>
        <dbReference type="EMBL" id="MBA4864020.1"/>
    </source>
</evidence>
<evidence type="ECO:0008006" key="3">
    <source>
        <dbReference type="Google" id="ProtNLM"/>
    </source>
</evidence>
<evidence type="ECO:0000313" key="2">
    <source>
        <dbReference type="Proteomes" id="UP000586976"/>
    </source>
</evidence>
<comment type="caution">
    <text evidence="1">The sequence shown here is derived from an EMBL/GenBank/DDBJ whole genome shotgun (WGS) entry which is preliminary data.</text>
</comment>
<dbReference type="Proteomes" id="UP000586976">
    <property type="component" value="Unassembled WGS sequence"/>
</dbReference>